<dbReference type="eggNOG" id="COG2226">
    <property type="taxonomic scope" value="Bacteria"/>
</dbReference>
<dbReference type="Proteomes" id="UP000011723">
    <property type="component" value="Chromosome"/>
</dbReference>
<proteinExistence type="predicted"/>
<dbReference type="PANTHER" id="PTHR43861">
    <property type="entry name" value="TRANS-ACONITATE 2-METHYLTRANSFERASE-RELATED"/>
    <property type="match status" value="1"/>
</dbReference>
<dbReference type="CDD" id="cd02440">
    <property type="entry name" value="AdoMet_MTases"/>
    <property type="match status" value="1"/>
</dbReference>
<evidence type="ECO:0000313" key="2">
    <source>
        <dbReference type="EMBL" id="AGF71852.1"/>
    </source>
</evidence>
<dbReference type="EMBL" id="CP003697">
    <property type="protein sequence ID" value="AGF71852.1"/>
    <property type="molecule type" value="Genomic_DNA"/>
</dbReference>
<feature type="domain" description="Methyltransferase type 11" evidence="1">
    <location>
        <begin position="3"/>
        <end position="80"/>
    </location>
</feature>
<dbReference type="GO" id="GO:0008757">
    <property type="term" value="F:S-adenosylmethionine-dependent methyltransferase activity"/>
    <property type="evidence" value="ECO:0007669"/>
    <property type="project" value="InterPro"/>
</dbReference>
<dbReference type="SUPFAM" id="SSF53335">
    <property type="entry name" value="S-adenosyl-L-methionine-dependent methyltransferases"/>
    <property type="match status" value="1"/>
</dbReference>
<dbReference type="PATRIC" id="fig|1121362.3.peg.845"/>
<keyword evidence="3" id="KW-1185">Reference proteome</keyword>
<gene>
    <name evidence="2" type="ORF">A605_04205</name>
</gene>
<name>M1NQQ9_9CORY</name>
<accession>M1NQQ9</accession>
<evidence type="ECO:0000313" key="3">
    <source>
        <dbReference type="Proteomes" id="UP000011723"/>
    </source>
</evidence>
<dbReference type="InterPro" id="IPR013216">
    <property type="entry name" value="Methyltransf_11"/>
</dbReference>
<dbReference type="KEGG" id="chn:A605_04205"/>
<protein>
    <recommendedName>
        <fullName evidence="1">Methyltransferase type 11 domain-containing protein</fullName>
    </recommendedName>
</protein>
<dbReference type="Pfam" id="PF08241">
    <property type="entry name" value="Methyltransf_11"/>
    <property type="match status" value="1"/>
</dbReference>
<dbReference type="AlphaFoldDB" id="M1NQQ9"/>
<dbReference type="Gene3D" id="3.40.50.150">
    <property type="entry name" value="Vaccinia Virus protein VP39"/>
    <property type="match status" value="1"/>
</dbReference>
<reference evidence="2 3" key="1">
    <citation type="journal article" date="2012" name="Stand. Genomic Sci.">
        <title>Genome sequence of the halotolerant bacterium Corynebacterium halotolerans type strain YIM 70093(T) (= DSM 44683(T)).</title>
        <authorList>
            <person name="Ruckert C."/>
            <person name="Albersmeier A."/>
            <person name="Al-Dilaimi A."/>
            <person name="Niehaus K."/>
            <person name="Szczepanowski R."/>
            <person name="Kalinowski J."/>
        </authorList>
    </citation>
    <scope>NUCLEOTIDE SEQUENCE [LARGE SCALE GENOMIC DNA]</scope>
    <source>
        <strain evidence="2">YIM 70093</strain>
    </source>
</reference>
<sequence>MRRLAPHVGQVTGIDTDPAIIDAARARGVPANAAFRVGGLAEVRGRFDVVTMVAVLHHLRAREALEQVVGLLNPGGRFLCVGLARVDGAVDLAWDVLNAATNPVIGVLKHPRVNRGAIAEPAFRTVEPTLALDELRTVGAEVMPGLRVRRRQGFRHTLKWTRPG</sequence>
<evidence type="ECO:0000259" key="1">
    <source>
        <dbReference type="Pfam" id="PF08241"/>
    </source>
</evidence>
<dbReference type="InterPro" id="IPR029063">
    <property type="entry name" value="SAM-dependent_MTases_sf"/>
</dbReference>
<dbReference type="HOGENOM" id="CLU_090578_0_0_11"/>
<organism evidence="2 3">
    <name type="scientific">Corynebacterium halotolerans YIM 70093 = DSM 44683</name>
    <dbReference type="NCBI Taxonomy" id="1121362"/>
    <lineage>
        <taxon>Bacteria</taxon>
        <taxon>Bacillati</taxon>
        <taxon>Actinomycetota</taxon>
        <taxon>Actinomycetes</taxon>
        <taxon>Mycobacteriales</taxon>
        <taxon>Corynebacteriaceae</taxon>
        <taxon>Corynebacterium</taxon>
    </lineage>
</organism>